<dbReference type="InterPro" id="IPR026040">
    <property type="entry name" value="HyI-like"/>
</dbReference>
<dbReference type="Pfam" id="PF01261">
    <property type="entry name" value="AP_endonuc_2"/>
    <property type="match status" value="1"/>
</dbReference>
<dbReference type="InterPro" id="IPR036237">
    <property type="entry name" value="Xyl_isomerase-like_sf"/>
</dbReference>
<dbReference type="SUPFAM" id="SSF51658">
    <property type="entry name" value="Xylose isomerase-like"/>
    <property type="match status" value="1"/>
</dbReference>
<evidence type="ECO:0000313" key="4">
    <source>
        <dbReference type="EMBL" id="QDU83810.1"/>
    </source>
</evidence>
<dbReference type="RefSeq" id="WP_145184179.1">
    <property type="nucleotide sequence ID" value="NZ_CP036290.1"/>
</dbReference>
<dbReference type="AlphaFoldDB" id="A0A518CX50"/>
<protein>
    <submittedName>
        <fullName evidence="4">Hydroxypyruvate isomerase</fullName>
        <ecNumber evidence="4">5.3.1.22</ecNumber>
    </submittedName>
</protein>
<reference evidence="4 5" key="1">
    <citation type="submission" date="2019-02" db="EMBL/GenBank/DDBJ databases">
        <title>Deep-cultivation of Planctomycetes and their phenomic and genomic characterization uncovers novel biology.</title>
        <authorList>
            <person name="Wiegand S."/>
            <person name="Jogler M."/>
            <person name="Boedeker C."/>
            <person name="Pinto D."/>
            <person name="Vollmers J."/>
            <person name="Rivas-Marin E."/>
            <person name="Kohn T."/>
            <person name="Peeters S.H."/>
            <person name="Heuer A."/>
            <person name="Rast P."/>
            <person name="Oberbeckmann S."/>
            <person name="Bunk B."/>
            <person name="Jeske O."/>
            <person name="Meyerdierks A."/>
            <person name="Storesund J.E."/>
            <person name="Kallscheuer N."/>
            <person name="Luecker S."/>
            <person name="Lage O.M."/>
            <person name="Pohl T."/>
            <person name="Merkel B.J."/>
            <person name="Hornburger P."/>
            <person name="Mueller R.-W."/>
            <person name="Bruemmer F."/>
            <person name="Labrenz M."/>
            <person name="Spormann A.M."/>
            <person name="Op den Camp H."/>
            <person name="Overmann J."/>
            <person name="Amann R."/>
            <person name="Jetten M.S.M."/>
            <person name="Mascher T."/>
            <person name="Medema M.H."/>
            <person name="Devos D.P."/>
            <person name="Kaster A.-K."/>
            <person name="Ovreas L."/>
            <person name="Rohde M."/>
            <person name="Galperin M.Y."/>
            <person name="Jogler C."/>
        </authorList>
    </citation>
    <scope>NUCLEOTIDE SEQUENCE [LARGE SCALE GENOMIC DNA]</scope>
    <source>
        <strain evidence="4 5">Pla163</strain>
    </source>
</reference>
<evidence type="ECO:0000256" key="2">
    <source>
        <dbReference type="PIRSR" id="PIRSR006241-50"/>
    </source>
</evidence>
<keyword evidence="5" id="KW-1185">Reference proteome</keyword>
<dbReference type="Gene3D" id="3.20.20.150">
    <property type="entry name" value="Divalent-metal-dependent TIM barrel enzymes"/>
    <property type="match status" value="1"/>
</dbReference>
<keyword evidence="1 4" id="KW-0413">Isomerase</keyword>
<sequence>MNDHTFDRRTLLGAGLAAGAAAGIGPVAAAAGQDDESTRRPFALDFAPHFGMFRHHAGDDLVDQLRFAADEGFRAWEDNGMMGRDVATQERVGAALRELGMRMGVFVLDADFGTARYVNGDREARTALQQRCREAIEVAERVGAKWVTVVPGRYDQRLEWDYQTANCIDTLKAMCEVLEPAGLTMVLEPLNARTDHPGQFLTKIAQGYLLCRAVDSPACKILDDLYHQQITEGNLIPNIDRAWSEIAYFQVGDNPGRCEPTTGEIAFERVFAHLRDKGFDGVVGMEHGNSRGGVEGERAVIDAYRSVDPV</sequence>
<accession>A0A518CX50</accession>
<dbReference type="InterPro" id="IPR006311">
    <property type="entry name" value="TAT_signal"/>
</dbReference>
<dbReference type="InterPro" id="IPR050417">
    <property type="entry name" value="Sugar_Epim/Isomerase"/>
</dbReference>
<dbReference type="EC" id="5.3.1.22" evidence="4"/>
<feature type="active site" description="Proton donor/acceptor" evidence="2">
    <location>
        <position position="188"/>
    </location>
</feature>
<organism evidence="4 5">
    <name type="scientific">Rohdeia mirabilis</name>
    <dbReference type="NCBI Taxonomy" id="2528008"/>
    <lineage>
        <taxon>Bacteria</taxon>
        <taxon>Pseudomonadati</taxon>
        <taxon>Planctomycetota</taxon>
        <taxon>Planctomycetia</taxon>
        <taxon>Planctomycetia incertae sedis</taxon>
        <taxon>Rohdeia</taxon>
    </lineage>
</organism>
<evidence type="ECO:0000256" key="1">
    <source>
        <dbReference type="ARBA" id="ARBA00023235"/>
    </source>
</evidence>
<dbReference type="OrthoDB" id="9786584at2"/>
<gene>
    <name evidence="4" type="primary">hyi</name>
    <name evidence="4" type="ORF">Pla163_09110</name>
</gene>
<dbReference type="EMBL" id="CP036290">
    <property type="protein sequence ID" value="QDU83810.1"/>
    <property type="molecule type" value="Genomic_DNA"/>
</dbReference>
<feature type="active site" description="Proton donor/acceptor" evidence="2">
    <location>
        <position position="286"/>
    </location>
</feature>
<evidence type="ECO:0000259" key="3">
    <source>
        <dbReference type="Pfam" id="PF01261"/>
    </source>
</evidence>
<dbReference type="GO" id="GO:0008903">
    <property type="term" value="F:hydroxypyruvate isomerase activity"/>
    <property type="evidence" value="ECO:0007669"/>
    <property type="project" value="UniProtKB-EC"/>
</dbReference>
<name>A0A518CX50_9BACT</name>
<dbReference type="InterPro" id="IPR013022">
    <property type="entry name" value="Xyl_isomerase-like_TIM-brl"/>
</dbReference>
<keyword evidence="4" id="KW-0670">Pyruvate</keyword>
<feature type="domain" description="Xylose isomerase-like TIM barrel" evidence="3">
    <location>
        <begin position="65"/>
        <end position="297"/>
    </location>
</feature>
<dbReference type="PROSITE" id="PS51318">
    <property type="entry name" value="TAT"/>
    <property type="match status" value="1"/>
</dbReference>
<dbReference type="Proteomes" id="UP000319342">
    <property type="component" value="Chromosome"/>
</dbReference>
<proteinExistence type="predicted"/>
<dbReference type="PANTHER" id="PTHR43489">
    <property type="entry name" value="ISOMERASE"/>
    <property type="match status" value="1"/>
</dbReference>
<evidence type="ECO:0000313" key="5">
    <source>
        <dbReference type="Proteomes" id="UP000319342"/>
    </source>
</evidence>
<dbReference type="PIRSF" id="PIRSF006241">
    <property type="entry name" value="HyI"/>
    <property type="match status" value="1"/>
</dbReference>